<keyword evidence="1" id="KW-0812">Transmembrane</keyword>
<dbReference type="AlphaFoldDB" id="A0A8J3C6U1"/>
<keyword evidence="3" id="KW-1185">Reference proteome</keyword>
<organism evidence="2 3">
    <name type="scientific">Longimycelium tulufanense</name>
    <dbReference type="NCBI Taxonomy" id="907463"/>
    <lineage>
        <taxon>Bacteria</taxon>
        <taxon>Bacillati</taxon>
        <taxon>Actinomycetota</taxon>
        <taxon>Actinomycetes</taxon>
        <taxon>Pseudonocardiales</taxon>
        <taxon>Pseudonocardiaceae</taxon>
        <taxon>Longimycelium</taxon>
    </lineage>
</organism>
<proteinExistence type="predicted"/>
<sequence>MRGAGDRLLLGVLVLDAVLLAAVELLFLPLRVKDLGLHTAPGWLPDSVVTWPVPLSLLLALVATPWLVRSAGELSPRVAVAAAPLLAWLLALAILGLAGPGGDRLLTNDWRSLALFAVGAVTAAVALGRVLGRPPDAQPPWG</sequence>
<name>A0A8J3C6U1_9PSEU</name>
<feature type="transmembrane region" description="Helical" evidence="1">
    <location>
        <begin position="80"/>
        <end position="98"/>
    </location>
</feature>
<reference evidence="2" key="1">
    <citation type="journal article" date="2014" name="Int. J. Syst. Evol. Microbiol.">
        <title>Complete genome sequence of Corynebacterium casei LMG S-19264T (=DSM 44701T), isolated from a smear-ripened cheese.</title>
        <authorList>
            <consortium name="US DOE Joint Genome Institute (JGI-PGF)"/>
            <person name="Walter F."/>
            <person name="Albersmeier A."/>
            <person name="Kalinowski J."/>
            <person name="Ruckert C."/>
        </authorList>
    </citation>
    <scope>NUCLEOTIDE SEQUENCE</scope>
    <source>
        <strain evidence="2">CGMCC 4.5737</strain>
    </source>
</reference>
<keyword evidence="1" id="KW-0472">Membrane</keyword>
<protein>
    <submittedName>
        <fullName evidence="2">Uncharacterized protein</fullName>
    </submittedName>
</protein>
<feature type="transmembrane region" description="Helical" evidence="1">
    <location>
        <begin position="48"/>
        <end position="68"/>
    </location>
</feature>
<comment type="caution">
    <text evidence="2">The sequence shown here is derived from an EMBL/GenBank/DDBJ whole genome shotgun (WGS) entry which is preliminary data.</text>
</comment>
<accession>A0A8J3C6U1</accession>
<dbReference type="Proteomes" id="UP000637578">
    <property type="component" value="Unassembled WGS sequence"/>
</dbReference>
<reference evidence="2" key="2">
    <citation type="submission" date="2020-09" db="EMBL/GenBank/DDBJ databases">
        <authorList>
            <person name="Sun Q."/>
            <person name="Zhou Y."/>
        </authorList>
    </citation>
    <scope>NUCLEOTIDE SEQUENCE</scope>
    <source>
        <strain evidence="2">CGMCC 4.5737</strain>
    </source>
</reference>
<keyword evidence="1" id="KW-1133">Transmembrane helix</keyword>
<dbReference type="RefSeq" id="WP_189054791.1">
    <property type="nucleotide sequence ID" value="NZ_BMMK01000003.1"/>
</dbReference>
<evidence type="ECO:0000256" key="1">
    <source>
        <dbReference type="SAM" id="Phobius"/>
    </source>
</evidence>
<feature type="transmembrane region" description="Helical" evidence="1">
    <location>
        <begin position="110"/>
        <end position="131"/>
    </location>
</feature>
<dbReference type="EMBL" id="BMMK01000003">
    <property type="protein sequence ID" value="GGM43025.1"/>
    <property type="molecule type" value="Genomic_DNA"/>
</dbReference>
<evidence type="ECO:0000313" key="2">
    <source>
        <dbReference type="EMBL" id="GGM43025.1"/>
    </source>
</evidence>
<feature type="transmembrane region" description="Helical" evidence="1">
    <location>
        <begin position="7"/>
        <end position="28"/>
    </location>
</feature>
<evidence type="ECO:0000313" key="3">
    <source>
        <dbReference type="Proteomes" id="UP000637578"/>
    </source>
</evidence>
<gene>
    <name evidence="2" type="ORF">GCM10012275_12490</name>
</gene>